<evidence type="ECO:0000256" key="3">
    <source>
        <dbReference type="ARBA" id="ARBA00022432"/>
    </source>
</evidence>
<dbReference type="OrthoDB" id="2538135at2759"/>
<feature type="region of interest" description="Disordered" evidence="10">
    <location>
        <begin position="299"/>
        <end position="355"/>
    </location>
</feature>
<feature type="compositionally biased region" description="Polar residues" evidence="10">
    <location>
        <begin position="303"/>
        <end position="318"/>
    </location>
</feature>
<dbReference type="EMBL" id="MU004358">
    <property type="protein sequence ID" value="KAF2654802.1"/>
    <property type="molecule type" value="Genomic_DNA"/>
</dbReference>
<keyword evidence="6" id="KW-0805">Transcription regulation</keyword>
<feature type="compositionally biased region" description="Basic and acidic residues" evidence="10">
    <location>
        <begin position="25"/>
        <end position="34"/>
    </location>
</feature>
<gene>
    <name evidence="12" type="ORF">K491DRAFT_600108</name>
</gene>
<keyword evidence="9" id="KW-0539">Nucleus</keyword>
<evidence type="ECO:0000259" key="11">
    <source>
        <dbReference type="PROSITE" id="PS50048"/>
    </source>
</evidence>
<keyword evidence="5" id="KW-0862">Zinc</keyword>
<dbReference type="PROSITE" id="PS50048">
    <property type="entry name" value="ZN2_CY6_FUNGAL_2"/>
    <property type="match status" value="1"/>
</dbReference>
<name>A0A6A6T556_9PLEO</name>
<feature type="compositionally biased region" description="Polar residues" evidence="10">
    <location>
        <begin position="547"/>
        <end position="558"/>
    </location>
</feature>
<feature type="region of interest" description="Disordered" evidence="10">
    <location>
        <begin position="1"/>
        <end position="62"/>
    </location>
</feature>
<evidence type="ECO:0000256" key="6">
    <source>
        <dbReference type="ARBA" id="ARBA00023015"/>
    </source>
</evidence>
<keyword evidence="13" id="KW-1185">Reference proteome</keyword>
<evidence type="ECO:0000313" key="13">
    <source>
        <dbReference type="Proteomes" id="UP000799324"/>
    </source>
</evidence>
<feature type="region of interest" description="Disordered" evidence="10">
    <location>
        <begin position="537"/>
        <end position="566"/>
    </location>
</feature>
<reference evidence="12" key="1">
    <citation type="journal article" date="2020" name="Stud. Mycol.">
        <title>101 Dothideomycetes genomes: a test case for predicting lifestyles and emergence of pathogens.</title>
        <authorList>
            <person name="Haridas S."/>
            <person name="Albert R."/>
            <person name="Binder M."/>
            <person name="Bloem J."/>
            <person name="Labutti K."/>
            <person name="Salamov A."/>
            <person name="Andreopoulos B."/>
            <person name="Baker S."/>
            <person name="Barry K."/>
            <person name="Bills G."/>
            <person name="Bluhm B."/>
            <person name="Cannon C."/>
            <person name="Castanera R."/>
            <person name="Culley D."/>
            <person name="Daum C."/>
            <person name="Ezra D."/>
            <person name="Gonzalez J."/>
            <person name="Henrissat B."/>
            <person name="Kuo A."/>
            <person name="Liang C."/>
            <person name="Lipzen A."/>
            <person name="Lutzoni F."/>
            <person name="Magnuson J."/>
            <person name="Mondo S."/>
            <person name="Nolan M."/>
            <person name="Ohm R."/>
            <person name="Pangilinan J."/>
            <person name="Park H.-J."/>
            <person name="Ramirez L."/>
            <person name="Alfaro M."/>
            <person name="Sun H."/>
            <person name="Tritt A."/>
            <person name="Yoshinaga Y."/>
            <person name="Zwiers L.-H."/>
            <person name="Turgeon B."/>
            <person name="Goodwin S."/>
            <person name="Spatafora J."/>
            <person name="Crous P."/>
            <person name="Grigoriev I."/>
        </authorList>
    </citation>
    <scope>NUCLEOTIDE SEQUENCE</scope>
    <source>
        <strain evidence="12">CBS 122681</strain>
    </source>
</reference>
<comment type="subcellular location">
    <subcellularLocation>
        <location evidence="1">Nucleus</location>
    </subcellularLocation>
</comment>
<dbReference type="InterPro" id="IPR050335">
    <property type="entry name" value="ERT1_acuK_gluconeogen_tf"/>
</dbReference>
<feature type="compositionally biased region" description="Low complexity" evidence="10">
    <location>
        <begin position="341"/>
        <end position="351"/>
    </location>
</feature>
<dbReference type="Proteomes" id="UP000799324">
    <property type="component" value="Unassembled WGS sequence"/>
</dbReference>
<keyword evidence="8" id="KW-0804">Transcription</keyword>
<dbReference type="GO" id="GO:0009267">
    <property type="term" value="P:cellular response to starvation"/>
    <property type="evidence" value="ECO:0007669"/>
    <property type="project" value="TreeGrafter"/>
</dbReference>
<dbReference type="GO" id="GO:0000977">
    <property type="term" value="F:RNA polymerase II transcription regulatory region sequence-specific DNA binding"/>
    <property type="evidence" value="ECO:0007669"/>
    <property type="project" value="TreeGrafter"/>
</dbReference>
<evidence type="ECO:0000256" key="7">
    <source>
        <dbReference type="ARBA" id="ARBA00023125"/>
    </source>
</evidence>
<dbReference type="PANTHER" id="PTHR47659:SF1">
    <property type="entry name" value="TRANSCRIPTION ACTIVATOR OF GLUCONEOGENESIS ERT1"/>
    <property type="match status" value="1"/>
</dbReference>
<keyword evidence="4" id="KW-0479">Metal-binding</keyword>
<evidence type="ECO:0000256" key="1">
    <source>
        <dbReference type="ARBA" id="ARBA00004123"/>
    </source>
</evidence>
<evidence type="ECO:0000256" key="5">
    <source>
        <dbReference type="ARBA" id="ARBA00022833"/>
    </source>
</evidence>
<dbReference type="InterPro" id="IPR056751">
    <property type="entry name" value="PAS_13"/>
</dbReference>
<feature type="compositionally biased region" description="Polar residues" evidence="10">
    <location>
        <begin position="35"/>
        <end position="50"/>
    </location>
</feature>
<organism evidence="12 13">
    <name type="scientific">Lophiostoma macrostomum CBS 122681</name>
    <dbReference type="NCBI Taxonomy" id="1314788"/>
    <lineage>
        <taxon>Eukaryota</taxon>
        <taxon>Fungi</taxon>
        <taxon>Dikarya</taxon>
        <taxon>Ascomycota</taxon>
        <taxon>Pezizomycotina</taxon>
        <taxon>Dothideomycetes</taxon>
        <taxon>Pleosporomycetidae</taxon>
        <taxon>Pleosporales</taxon>
        <taxon>Lophiostomataceae</taxon>
        <taxon>Lophiostoma</taxon>
    </lineage>
</organism>
<feature type="domain" description="Zn(2)-C6 fungal-type" evidence="11">
    <location>
        <begin position="65"/>
        <end position="94"/>
    </location>
</feature>
<evidence type="ECO:0000256" key="4">
    <source>
        <dbReference type="ARBA" id="ARBA00022723"/>
    </source>
</evidence>
<keyword evidence="7" id="KW-0238">DNA-binding</keyword>
<evidence type="ECO:0000256" key="8">
    <source>
        <dbReference type="ARBA" id="ARBA00023163"/>
    </source>
</evidence>
<feature type="compositionally biased region" description="Basic and acidic residues" evidence="10">
    <location>
        <begin position="319"/>
        <end position="330"/>
    </location>
</feature>
<dbReference type="InterPro" id="IPR036864">
    <property type="entry name" value="Zn2-C6_fun-type_DNA-bd_sf"/>
</dbReference>
<dbReference type="SUPFAM" id="SSF57701">
    <property type="entry name" value="Zn2/Cys6 DNA-binding domain"/>
    <property type="match status" value="1"/>
</dbReference>
<dbReference type="GO" id="GO:0008270">
    <property type="term" value="F:zinc ion binding"/>
    <property type="evidence" value="ECO:0007669"/>
    <property type="project" value="InterPro"/>
</dbReference>
<dbReference type="CDD" id="cd00067">
    <property type="entry name" value="GAL4"/>
    <property type="match status" value="1"/>
</dbReference>
<dbReference type="GO" id="GO:0000981">
    <property type="term" value="F:DNA-binding transcription factor activity, RNA polymerase II-specific"/>
    <property type="evidence" value="ECO:0007669"/>
    <property type="project" value="InterPro"/>
</dbReference>
<dbReference type="GO" id="GO:0005634">
    <property type="term" value="C:nucleus"/>
    <property type="evidence" value="ECO:0007669"/>
    <property type="project" value="UniProtKB-SubCell"/>
</dbReference>
<dbReference type="GO" id="GO:0006094">
    <property type="term" value="P:gluconeogenesis"/>
    <property type="evidence" value="ECO:0007669"/>
    <property type="project" value="UniProtKB-KW"/>
</dbReference>
<evidence type="ECO:0000256" key="10">
    <source>
        <dbReference type="SAM" id="MobiDB-lite"/>
    </source>
</evidence>
<comment type="similarity">
    <text evidence="2">Belongs to the ERT1/acuK family.</text>
</comment>
<dbReference type="AlphaFoldDB" id="A0A6A6T556"/>
<evidence type="ECO:0000256" key="9">
    <source>
        <dbReference type="ARBA" id="ARBA00023242"/>
    </source>
</evidence>
<accession>A0A6A6T556</accession>
<evidence type="ECO:0000256" key="2">
    <source>
        <dbReference type="ARBA" id="ARBA00010855"/>
    </source>
</evidence>
<evidence type="ECO:0000313" key="12">
    <source>
        <dbReference type="EMBL" id="KAF2654802.1"/>
    </source>
</evidence>
<dbReference type="InterPro" id="IPR001138">
    <property type="entry name" value="Zn2Cys6_DnaBD"/>
</dbReference>
<sequence>MSSPDAEDASPSPEYSGDQDGSDMAEQKLEHSHDGSPSQKTGNGTKSASNAKDPLRPRRKKARRACFSCQRAHLTCGDERPCERCVKRNLADTCQDGVRKKAKYLHDAPDGALMPGVGASYPHMPQDPAAVPLPQQYYTQAPSATYFAQNGRPGQVPSSQDGQPMGGFNGHQAPMSPPYSQPPQNSISQMSGSVSQEQSSQVQPFGGLPFDPSDPGLFNFDISSLNFGNHYGALEMGMLGHMSSGAAETPPTDVSAMNPMNHTAGMYNPQIPYSDSGSMNASISFPPDGVPVADWQNPHSRHGSLQMQTPNNTPTTATLDHHGHRQDSLHGPHAYAIGQGPSSLSSASPASTDVNVGYDNDNPALTANFFANAGQQRMHQASPTVSRYQQENRLPSSALQPVQSNTIRKRQRDTKWIYEGITKPYNYTSAFHRLFDLARKRYQLATFKKIQMSMAKYRPVFLASASELDQNDLINQEKSLQRSLLSLEEFYSDVGTPSLICRRSGEVVRMNKEFCAITGWDRNVLLGKEPNMNVNIGTSRDPLGDSGLSTRTSSTPILSGQEPDSGPHPVSIIELMDERSVVEWFDDFYELAYLNSRGIVKRRVNMLRYRTKEDVAKLEELKTNAVSNGKHGKQEPTVKLEGGPVHRGDAAMGMLGAKDGLIDCMISWHIRRDTFDMPMLLCMHVSQPHTVYQAVSLILV</sequence>
<protein>
    <recommendedName>
        <fullName evidence="11">Zn(2)-C6 fungal-type domain-containing protein</fullName>
    </recommendedName>
</protein>
<dbReference type="Pfam" id="PF24990">
    <property type="entry name" value="PAS_13"/>
    <property type="match status" value="1"/>
</dbReference>
<keyword evidence="3" id="KW-0312">Gluconeogenesis</keyword>
<dbReference type="Gene3D" id="4.10.240.10">
    <property type="entry name" value="Zn(2)-C6 fungal-type DNA-binding domain"/>
    <property type="match status" value="1"/>
</dbReference>
<feature type="region of interest" description="Disordered" evidence="10">
    <location>
        <begin position="147"/>
        <end position="194"/>
    </location>
</feature>
<proteinExistence type="inferred from homology"/>
<dbReference type="PANTHER" id="PTHR47659">
    <property type="entry name" value="ZN(II)2CYS6 TRANSCRIPTION FACTOR (EUROFUNG)-RELATED"/>
    <property type="match status" value="1"/>
</dbReference>